<protein>
    <submittedName>
        <fullName evidence="11">G8720 protein</fullName>
    </submittedName>
</protein>
<evidence type="ECO:0000256" key="2">
    <source>
        <dbReference type="ARBA" id="ARBA00022741"/>
    </source>
</evidence>
<dbReference type="InterPro" id="IPR048392">
    <property type="entry name" value="MTR4-like_stalk"/>
</dbReference>
<dbReference type="SUPFAM" id="SSF52540">
    <property type="entry name" value="P-loop containing nucleoside triphosphate hydrolases"/>
    <property type="match status" value="1"/>
</dbReference>
<dbReference type="Gene3D" id="3.40.50.300">
    <property type="entry name" value="P-loop containing nucleotide triphosphate hydrolases"/>
    <property type="match status" value="2"/>
</dbReference>
<dbReference type="Pfam" id="PF00271">
    <property type="entry name" value="Helicase_C"/>
    <property type="match status" value="1"/>
</dbReference>
<comment type="subcellular location">
    <subcellularLocation>
        <location evidence="1">Nucleus</location>
    </subcellularLocation>
</comment>
<dbReference type="PANTHER" id="PTHR12131:SF7">
    <property type="entry name" value="EXOSOME RNA HELICASE MTR4"/>
    <property type="match status" value="1"/>
</dbReference>
<dbReference type="SMART" id="SM00490">
    <property type="entry name" value="HELICc"/>
    <property type="match status" value="1"/>
</dbReference>
<dbReference type="InterPro" id="IPR050699">
    <property type="entry name" value="RNA-DNA_Helicase"/>
</dbReference>
<dbReference type="InterPro" id="IPR016438">
    <property type="entry name" value="SKI2-like"/>
</dbReference>
<accession>A0ABP1G574</accession>
<keyword evidence="12" id="KW-1185">Reference proteome</keyword>
<evidence type="ECO:0000256" key="8">
    <source>
        <dbReference type="SAM" id="MobiDB-lite"/>
    </source>
</evidence>
<dbReference type="PROSITE" id="PS51194">
    <property type="entry name" value="HELICASE_CTER"/>
    <property type="match status" value="1"/>
</dbReference>
<dbReference type="InterPro" id="IPR012961">
    <property type="entry name" value="Ski2/MTR4_C"/>
</dbReference>
<evidence type="ECO:0000256" key="1">
    <source>
        <dbReference type="ARBA" id="ARBA00004123"/>
    </source>
</evidence>
<dbReference type="Pfam" id="PF00270">
    <property type="entry name" value="DEAD"/>
    <property type="match status" value="1"/>
</dbReference>
<dbReference type="Proteomes" id="UP001497392">
    <property type="component" value="Unassembled WGS sequence"/>
</dbReference>
<evidence type="ECO:0000256" key="5">
    <source>
        <dbReference type="ARBA" id="ARBA00022840"/>
    </source>
</evidence>
<dbReference type="InterPro" id="IPR025696">
    <property type="entry name" value="Beta-barrel_MTR4"/>
</dbReference>
<feature type="domain" description="Helicase C-terminal" evidence="10">
    <location>
        <begin position="342"/>
        <end position="548"/>
    </location>
</feature>
<evidence type="ECO:0000259" key="9">
    <source>
        <dbReference type="PROSITE" id="PS51192"/>
    </source>
</evidence>
<keyword evidence="2" id="KW-0547">Nucleotide-binding</keyword>
<organism evidence="11 12">
    <name type="scientific">Coccomyxa viridis</name>
    <dbReference type="NCBI Taxonomy" id="1274662"/>
    <lineage>
        <taxon>Eukaryota</taxon>
        <taxon>Viridiplantae</taxon>
        <taxon>Chlorophyta</taxon>
        <taxon>core chlorophytes</taxon>
        <taxon>Trebouxiophyceae</taxon>
        <taxon>Trebouxiophyceae incertae sedis</taxon>
        <taxon>Coccomyxaceae</taxon>
        <taxon>Coccomyxa</taxon>
    </lineage>
</organism>
<keyword evidence="5" id="KW-0067">ATP-binding</keyword>
<reference evidence="11 12" key="1">
    <citation type="submission" date="2024-06" db="EMBL/GenBank/DDBJ databases">
        <authorList>
            <person name="Kraege A."/>
            <person name="Thomma B."/>
        </authorList>
    </citation>
    <scope>NUCLEOTIDE SEQUENCE [LARGE SCALE GENOMIC DNA]</scope>
</reference>
<dbReference type="CDD" id="cd18795">
    <property type="entry name" value="SF2_C_Ski2"/>
    <property type="match status" value="1"/>
</dbReference>
<evidence type="ECO:0000259" key="10">
    <source>
        <dbReference type="PROSITE" id="PS51194"/>
    </source>
</evidence>
<feature type="compositionally biased region" description="Basic and acidic residues" evidence="8">
    <location>
        <begin position="16"/>
        <end position="30"/>
    </location>
</feature>
<name>A0ABP1G574_9CHLO</name>
<proteinExistence type="predicted"/>
<evidence type="ECO:0000256" key="6">
    <source>
        <dbReference type="ARBA" id="ARBA00023242"/>
    </source>
</evidence>
<dbReference type="PANTHER" id="PTHR12131">
    <property type="entry name" value="ATP-DEPENDENT RNA AND DNA HELICASE"/>
    <property type="match status" value="1"/>
</dbReference>
<evidence type="ECO:0000313" key="11">
    <source>
        <dbReference type="EMBL" id="CAL5225926.1"/>
    </source>
</evidence>
<feature type="domain" description="Helicase ATP-binding" evidence="9">
    <location>
        <begin position="88"/>
        <end position="244"/>
    </location>
</feature>
<evidence type="ECO:0000313" key="12">
    <source>
        <dbReference type="Proteomes" id="UP001497392"/>
    </source>
</evidence>
<dbReference type="InterPro" id="IPR011545">
    <property type="entry name" value="DEAD/DEAH_box_helicase_dom"/>
</dbReference>
<feature type="coiled-coil region" evidence="7">
    <location>
        <begin position="779"/>
        <end position="830"/>
    </location>
</feature>
<dbReference type="InterPro" id="IPR001650">
    <property type="entry name" value="Helicase_C-like"/>
</dbReference>
<dbReference type="InterPro" id="IPR014001">
    <property type="entry name" value="Helicase_ATP-bd"/>
</dbReference>
<keyword evidence="7" id="KW-0175">Coiled coil</keyword>
<evidence type="ECO:0000256" key="4">
    <source>
        <dbReference type="ARBA" id="ARBA00022806"/>
    </source>
</evidence>
<feature type="compositionally biased region" description="Basic and acidic residues" evidence="8">
    <location>
        <begin position="323"/>
        <end position="336"/>
    </location>
</feature>
<dbReference type="SMART" id="SM00487">
    <property type="entry name" value="DEXDc"/>
    <property type="match status" value="1"/>
</dbReference>
<evidence type="ECO:0000256" key="3">
    <source>
        <dbReference type="ARBA" id="ARBA00022801"/>
    </source>
</evidence>
<dbReference type="Pfam" id="PF21408">
    <property type="entry name" value="MTR4-like_stalk"/>
    <property type="match status" value="1"/>
</dbReference>
<keyword evidence="4" id="KW-0347">Helicase</keyword>
<keyword evidence="3" id="KW-0378">Hydrolase</keyword>
<dbReference type="SMART" id="SM01142">
    <property type="entry name" value="DSHCT"/>
    <property type="match status" value="1"/>
</dbReference>
<feature type="region of interest" description="Disordered" evidence="8">
    <location>
        <begin position="298"/>
        <end position="336"/>
    </location>
</feature>
<dbReference type="InterPro" id="IPR027417">
    <property type="entry name" value="P-loop_NTPase"/>
</dbReference>
<dbReference type="Pfam" id="PF13234">
    <property type="entry name" value="MTR4_beta-barrel"/>
    <property type="match status" value="1"/>
</dbReference>
<dbReference type="PIRSF" id="PIRSF005198">
    <property type="entry name" value="Antiviral_helicase_SKI2"/>
    <property type="match status" value="1"/>
</dbReference>
<gene>
    <name evidence="11" type="primary">g8720</name>
    <name evidence="11" type="ORF">VP750_LOCUS7832</name>
</gene>
<dbReference type="PROSITE" id="PS51192">
    <property type="entry name" value="HELICASE_ATP_BIND_1"/>
    <property type="match status" value="1"/>
</dbReference>
<keyword evidence="6" id="KW-0539">Nucleus</keyword>
<dbReference type="Gene3D" id="1.10.3380.30">
    <property type="match status" value="1"/>
</dbReference>
<sequence>MEDTVEGLAAAAATREAAKRKGHSAEDKAQPKKARRVPIISHEVAIPKGYVAKDLSEELHGTLEAPKWTGPPAKEYPFTLDPFQEVSVACIERKESVLVSAHTSAGKTAVAEYAIALAFKAKQRVIYTSPLKALSNQKFRELSEEFEDVGLMTGDVSINPHARCIVMTTEILRSMLYRGSEVLREVAWVIFDEVHYMQDRERGVVWEETIIFLPSETKMVFLSATLSNAAQFAAWVAALHRQPCHVVYTDFRPTPLQHYAFAPGGKGLHLVMDEAGNFRADNFEKLRPEAPAVCEDVASTSGRGAEANGRGGGRGRRGGRGGGRGEGRGGPGKGDKGDITGNIYKIIKMIKEKNLEPVIVFSFSRRECETYARHMTKADPRDGSILNFNSPEEQEAVEVVFNNAITPLAEADREMPAVKSMLPLLKRGIGVHHSGLLPLLKEVVEILFQEQLIKVLFATETFAMGLNMPARTVVFTAMTKFDGESMRCMSSGEYIQMSGRAGRRGKDDKGMCIMMIDDQMTADICREMVTGKPLPLMSKFRLSYYTLLNILRRLEGSGQSMEYVIARSFQQFQFEQSLPQVREELLEVEKRVAEIDNGKSESAVAEYARLRQDIAEQRRKLLPSIIQPDRSLHFLRPGRLVRIKEGPYDWGWGIVLAVRQLPAAVKKSHTETNGNSEASFGPASSYMMDTLLAVDPKSIGPGKPAPAQKDGPAEMHVLPVPLTLVTAISTLRITVPNDLRSAETRQETLDTVKGVEKQYNSSVPELDAIEDMHVTEPEAVEAAQKLAQLQSRLKEHTDSLEASDSALEKADVAMQRKAALDEQAAALRAKMTESHLATFRSEAKNRTAVLRKLGHVTQEGVVTLKGRAATAVLRKLGHVTKEGVVTLKGRAACEISTGDELLTTELMFNGVFNSLDKHQLVALLSCLVPVEKSNEEVKLKRDLATPLTQLQETSRTIAEIQRECKLEVDTEQYVESFKSFLMDVIFAWSKGENFEAICSMTDIFEGSIIRATRRLDELMSEVSSAAWVIGDVGLQEKFTESAATIRRDIMFAASLYI</sequence>
<dbReference type="EMBL" id="CAXHTA020000015">
    <property type="protein sequence ID" value="CAL5225926.1"/>
    <property type="molecule type" value="Genomic_DNA"/>
</dbReference>
<dbReference type="Pfam" id="PF08148">
    <property type="entry name" value="DSHCT"/>
    <property type="match status" value="1"/>
</dbReference>
<dbReference type="Gene3D" id="2.40.30.300">
    <property type="match status" value="1"/>
</dbReference>
<evidence type="ECO:0000256" key="7">
    <source>
        <dbReference type="SAM" id="Coils"/>
    </source>
</evidence>
<comment type="caution">
    <text evidence="11">The sequence shown here is derived from an EMBL/GenBank/DDBJ whole genome shotgun (WGS) entry which is preliminary data.</text>
</comment>
<feature type="region of interest" description="Disordered" evidence="8">
    <location>
        <begin position="1"/>
        <end position="34"/>
    </location>
</feature>